<dbReference type="PROSITE" id="PS00718">
    <property type="entry name" value="SIGMA54_2"/>
    <property type="match status" value="1"/>
</dbReference>
<dbReference type="Pfam" id="PF04963">
    <property type="entry name" value="Sigma54_CBD"/>
    <property type="match status" value="1"/>
</dbReference>
<dbReference type="InterPro" id="IPR007634">
    <property type="entry name" value="RNA_pol_sigma_54_DNA-bd"/>
</dbReference>
<dbReference type="Gene3D" id="1.10.10.60">
    <property type="entry name" value="Homeodomain-like"/>
    <property type="match status" value="1"/>
</dbReference>
<feature type="domain" description="RNA polymerase sigma factor 54 DNA-binding" evidence="9">
    <location>
        <begin position="269"/>
        <end position="428"/>
    </location>
</feature>
<dbReference type="GO" id="GO:0006352">
    <property type="term" value="P:DNA-templated transcription initiation"/>
    <property type="evidence" value="ECO:0007669"/>
    <property type="project" value="InterPro"/>
</dbReference>
<evidence type="ECO:0000256" key="5">
    <source>
        <dbReference type="ARBA" id="ARBA00023015"/>
    </source>
</evidence>
<evidence type="ECO:0000256" key="3">
    <source>
        <dbReference type="ARBA" id="ARBA00022679"/>
    </source>
</evidence>
<dbReference type="GO" id="GO:0016987">
    <property type="term" value="F:sigma factor activity"/>
    <property type="evidence" value="ECO:0007669"/>
    <property type="project" value="UniProtKB-KW"/>
</dbReference>
<evidence type="ECO:0000256" key="8">
    <source>
        <dbReference type="ARBA" id="ARBA00023163"/>
    </source>
</evidence>
<dbReference type="AlphaFoldDB" id="A0A0C9P0W0"/>
<keyword evidence="5" id="KW-0805">Transcription regulation</keyword>
<dbReference type="Pfam" id="PF00309">
    <property type="entry name" value="Sigma54_AID"/>
    <property type="match status" value="1"/>
</dbReference>
<feature type="domain" description="RNA polymerase sigma factor 54 core-binding" evidence="10">
    <location>
        <begin position="69"/>
        <end position="252"/>
    </location>
</feature>
<evidence type="ECO:0000313" key="12">
    <source>
        <dbReference type="Proteomes" id="UP000032552"/>
    </source>
</evidence>
<dbReference type="InterPro" id="IPR038709">
    <property type="entry name" value="RpoN_core-bd_sf"/>
</dbReference>
<evidence type="ECO:0000259" key="10">
    <source>
        <dbReference type="Pfam" id="PF04963"/>
    </source>
</evidence>
<dbReference type="InterPro" id="IPR000394">
    <property type="entry name" value="RNA_pol_sigma_54"/>
</dbReference>
<dbReference type="GO" id="GO:0000428">
    <property type="term" value="C:DNA-directed RNA polymerase complex"/>
    <property type="evidence" value="ECO:0007669"/>
    <property type="project" value="UniProtKB-KW"/>
</dbReference>
<dbReference type="GO" id="GO:0001216">
    <property type="term" value="F:DNA-binding transcription activator activity"/>
    <property type="evidence" value="ECO:0007669"/>
    <property type="project" value="InterPro"/>
</dbReference>
<dbReference type="PANTHER" id="PTHR32248">
    <property type="entry name" value="RNA POLYMERASE SIGMA-54 FACTOR"/>
    <property type="match status" value="1"/>
</dbReference>
<evidence type="ECO:0000259" key="9">
    <source>
        <dbReference type="Pfam" id="PF04552"/>
    </source>
</evidence>
<dbReference type="InterPro" id="IPR007046">
    <property type="entry name" value="RNA_pol_sigma_54_core-bd"/>
</dbReference>
<dbReference type="NCBIfam" id="TIGR02395">
    <property type="entry name" value="rpoN_sigma"/>
    <property type="match status" value="1"/>
</dbReference>
<dbReference type="PRINTS" id="PR00045">
    <property type="entry name" value="SIGMA54FCT"/>
</dbReference>
<keyword evidence="4" id="KW-0548">Nucleotidyltransferase</keyword>
<keyword evidence="3" id="KW-0808">Transferase</keyword>
<sequence>MEQNIALYQKQAQQLNLSQGLRQSLTILQLDVIDLTKYLEERSMENPLLEIKSNLDSLMSGSAESGAFQIADKHESLFHYVLEQIQLTMRPTELRKIVLGLVGYLDPSGYLLTSDQELKAALKIDDTHFRDALELLQQLDPPGIGARSLQECLVLQAERDAGKIPEMAVIFLEEHFEAILANKWQNIATVLQISSSNLAKIKRYIQNLSPTPSINFVPDKTPYIYPELSVEKNGTHLSLSLLNNGQPSIDFAQDIYQRLVQTNDRRTRAFLSEKKQEYTSIQQAIVNRKRTLFRISEIIVAHQYAYLTKKQTYLESLLLRDIAQRLQLNESTVSRAIKDKYIQTPLGIFSLKHFLSKRSNLHQAEHGASSDQVLKLLKDLISHENPSHPLSDEKIADLLQNESNIQIARRTVAKYRQKAGIASARQRKTQK</sequence>
<evidence type="ECO:0000256" key="2">
    <source>
        <dbReference type="ARBA" id="ARBA00022478"/>
    </source>
</evidence>
<keyword evidence="7" id="KW-0238">DNA-binding</keyword>
<evidence type="ECO:0000256" key="7">
    <source>
        <dbReference type="ARBA" id="ARBA00023125"/>
    </source>
</evidence>
<name>A0A0C9P0W0_LACPA</name>
<keyword evidence="6" id="KW-0731">Sigma factor</keyword>
<reference evidence="12" key="1">
    <citation type="submission" date="2014-05" db="EMBL/GenBank/DDBJ databases">
        <title>Whole genome sequencing of Lactobacillus casei NRIC0644.</title>
        <authorList>
            <person name="Atarashi H."/>
            <person name="Yoshida Y."/>
            <person name="Fujimura S."/>
            <person name="Tanaka N."/>
            <person name="Shiwa Y."/>
            <person name="Yoshikawa H."/>
            <person name="Okada S."/>
            <person name="Nakagawa J."/>
        </authorList>
    </citation>
    <scope>NUCLEOTIDE SEQUENCE [LARGE SCALE GENOMIC DNA]</scope>
    <source>
        <strain evidence="12">NRIC0644</strain>
    </source>
</reference>
<dbReference type="PROSITE" id="PS50044">
    <property type="entry name" value="SIGMA54_3"/>
    <property type="match status" value="1"/>
</dbReference>
<dbReference type="Gene3D" id="1.10.10.1330">
    <property type="entry name" value="RNA polymerase sigma-54 factor, core-binding domain"/>
    <property type="match status" value="1"/>
</dbReference>
<gene>
    <name evidence="11" type="ORF">LC0644_2604</name>
</gene>
<accession>A0A0C9P0W0</accession>
<keyword evidence="8" id="KW-0804">Transcription</keyword>
<evidence type="ECO:0000256" key="6">
    <source>
        <dbReference type="ARBA" id="ARBA00023082"/>
    </source>
</evidence>
<dbReference type="PIRSF" id="PIRSF000774">
    <property type="entry name" value="RpoN"/>
    <property type="match status" value="1"/>
</dbReference>
<dbReference type="EMBL" id="BAYM01000390">
    <property type="protein sequence ID" value="GAN38015.1"/>
    <property type="molecule type" value="Genomic_DNA"/>
</dbReference>
<dbReference type="RefSeq" id="WP_016381138.1">
    <property type="nucleotide sequence ID" value="NZ_BAYM01000390.1"/>
</dbReference>
<dbReference type="Pfam" id="PF04552">
    <property type="entry name" value="Sigma54_DBD"/>
    <property type="match status" value="1"/>
</dbReference>
<comment type="similarity">
    <text evidence="1">Belongs to the sigma-54 factor family.</text>
</comment>
<evidence type="ECO:0000256" key="4">
    <source>
        <dbReference type="ARBA" id="ARBA00022695"/>
    </source>
</evidence>
<dbReference type="Proteomes" id="UP000032552">
    <property type="component" value="Unassembled WGS sequence"/>
</dbReference>
<dbReference type="GO" id="GO:0003677">
    <property type="term" value="F:DNA binding"/>
    <property type="evidence" value="ECO:0007669"/>
    <property type="project" value="UniProtKB-KW"/>
</dbReference>
<evidence type="ECO:0000256" key="1">
    <source>
        <dbReference type="ARBA" id="ARBA00008798"/>
    </source>
</evidence>
<dbReference type="GO" id="GO:0016779">
    <property type="term" value="F:nucleotidyltransferase activity"/>
    <property type="evidence" value="ECO:0007669"/>
    <property type="project" value="UniProtKB-KW"/>
</dbReference>
<proteinExistence type="inferred from homology"/>
<protein>
    <submittedName>
        <fullName evidence="11">RNA polymerase sigma-54 factor</fullName>
    </submittedName>
</protein>
<dbReference type="PANTHER" id="PTHR32248:SF4">
    <property type="entry name" value="RNA POLYMERASE SIGMA-54 FACTOR"/>
    <property type="match status" value="1"/>
</dbReference>
<keyword evidence="2" id="KW-0240">DNA-directed RNA polymerase</keyword>
<organism evidence="11 12">
    <name type="scientific">Lacticaseibacillus paracasei NRIC 0644</name>
    <dbReference type="NCBI Taxonomy" id="1435038"/>
    <lineage>
        <taxon>Bacteria</taxon>
        <taxon>Bacillati</taxon>
        <taxon>Bacillota</taxon>
        <taxon>Bacilli</taxon>
        <taxon>Lactobacillales</taxon>
        <taxon>Lactobacillaceae</taxon>
        <taxon>Lacticaseibacillus</taxon>
    </lineage>
</organism>
<comment type="caution">
    <text evidence="11">The sequence shown here is derived from an EMBL/GenBank/DDBJ whole genome shotgun (WGS) entry which is preliminary data.</text>
</comment>
<evidence type="ECO:0000313" key="11">
    <source>
        <dbReference type="EMBL" id="GAN38015.1"/>
    </source>
</evidence>